<dbReference type="SUPFAM" id="SSF54001">
    <property type="entry name" value="Cysteine proteinases"/>
    <property type="match status" value="1"/>
</dbReference>
<dbReference type="STRING" id="1610489.SAMN06295981_1399"/>
<name>A0A1X7JBI3_9CORY</name>
<dbReference type="Gene3D" id="3.90.1720.10">
    <property type="entry name" value="endopeptidase domain like (from Nostoc punctiforme)"/>
    <property type="match status" value="1"/>
</dbReference>
<dbReference type="Pfam" id="PF00877">
    <property type="entry name" value="NLPC_P60"/>
    <property type="match status" value="1"/>
</dbReference>
<keyword evidence="3 6" id="KW-0378">Hydrolase</keyword>
<evidence type="ECO:0000259" key="5">
    <source>
        <dbReference type="PROSITE" id="PS51935"/>
    </source>
</evidence>
<dbReference type="PANTHER" id="PTHR47359">
    <property type="entry name" value="PEPTIDOGLYCAN DL-ENDOPEPTIDASE CWLO"/>
    <property type="match status" value="1"/>
</dbReference>
<dbReference type="GO" id="GO:0006508">
    <property type="term" value="P:proteolysis"/>
    <property type="evidence" value="ECO:0007669"/>
    <property type="project" value="UniProtKB-KW"/>
</dbReference>
<dbReference type="PANTHER" id="PTHR47359:SF3">
    <property type="entry name" value="NLP_P60 DOMAIN-CONTAINING PROTEIN-RELATED"/>
    <property type="match status" value="1"/>
</dbReference>
<dbReference type="InterPro" id="IPR000064">
    <property type="entry name" value="NLP_P60_dom"/>
</dbReference>
<accession>A0A1X7JBI3</accession>
<evidence type="ECO:0000313" key="7">
    <source>
        <dbReference type="Proteomes" id="UP000193309"/>
    </source>
</evidence>
<evidence type="ECO:0000256" key="3">
    <source>
        <dbReference type="ARBA" id="ARBA00022801"/>
    </source>
</evidence>
<dbReference type="AlphaFoldDB" id="A0A1X7JBI3"/>
<sequence length="293" mass="30283">MREIVQAVQHIVDLAPAEVSPVHLPPLPDFGAAVPLAEMIAHGSPGGTTLVEVAGHLSGDRDLVSRISDHAAAHVEATRAELTHLTQGLLQQAVGVLPRFFSPVPGAQLGALLELQHLAATFLGEATGRITDLDAVLDPLADDLDRVTATHHAAALPTAPADPEAPVPVVEAGTDGGVDKQAGEAAVAAAMSALGTPYVWGGTTPAGFDCSGLTQWAYRQAGVELPRLAQEQNVGVQVSADQLQPGDLAVWDGHVAMYAGDGQLIEAGDPVSLNPVRTTNMGMAFKGFWRPTG</sequence>
<dbReference type="GO" id="GO:0008234">
    <property type="term" value="F:cysteine-type peptidase activity"/>
    <property type="evidence" value="ECO:0007669"/>
    <property type="project" value="UniProtKB-KW"/>
</dbReference>
<dbReference type="PROSITE" id="PS51935">
    <property type="entry name" value="NLPC_P60"/>
    <property type="match status" value="1"/>
</dbReference>
<comment type="similarity">
    <text evidence="1">Belongs to the peptidase C40 family.</text>
</comment>
<evidence type="ECO:0000256" key="4">
    <source>
        <dbReference type="ARBA" id="ARBA00022807"/>
    </source>
</evidence>
<evidence type="ECO:0000313" key="6">
    <source>
        <dbReference type="EMBL" id="SMG24914.1"/>
    </source>
</evidence>
<gene>
    <name evidence="6" type="ORF">SAMN06295981_1399</name>
</gene>
<feature type="domain" description="NlpC/P60" evidence="5">
    <location>
        <begin position="180"/>
        <end position="293"/>
    </location>
</feature>
<dbReference type="InterPro" id="IPR051794">
    <property type="entry name" value="PG_Endopeptidase_C40"/>
</dbReference>
<dbReference type="InterPro" id="IPR038765">
    <property type="entry name" value="Papain-like_cys_pep_sf"/>
</dbReference>
<organism evidence="6 7">
    <name type="scientific">Corynebacterium pollutisoli</name>
    <dbReference type="NCBI Taxonomy" id="1610489"/>
    <lineage>
        <taxon>Bacteria</taxon>
        <taxon>Bacillati</taxon>
        <taxon>Actinomycetota</taxon>
        <taxon>Actinomycetes</taxon>
        <taxon>Mycobacteriales</taxon>
        <taxon>Corynebacteriaceae</taxon>
        <taxon>Corynebacterium</taxon>
    </lineage>
</organism>
<dbReference type="EMBL" id="FXAR01000004">
    <property type="protein sequence ID" value="SMG24914.1"/>
    <property type="molecule type" value="Genomic_DNA"/>
</dbReference>
<proteinExistence type="inferred from homology"/>
<dbReference type="RefSeq" id="WP_085549526.1">
    <property type="nucleotide sequence ID" value="NZ_FXAR01000004.1"/>
</dbReference>
<evidence type="ECO:0000256" key="2">
    <source>
        <dbReference type="ARBA" id="ARBA00022670"/>
    </source>
</evidence>
<evidence type="ECO:0000256" key="1">
    <source>
        <dbReference type="ARBA" id="ARBA00007074"/>
    </source>
</evidence>
<dbReference type="OrthoDB" id="5177647at2"/>
<dbReference type="Proteomes" id="UP000193309">
    <property type="component" value="Unassembled WGS sequence"/>
</dbReference>
<keyword evidence="4" id="KW-0788">Thiol protease</keyword>
<protein>
    <submittedName>
        <fullName evidence="6">Cell wall-associated hydrolase, NlpC family</fullName>
    </submittedName>
</protein>
<keyword evidence="7" id="KW-1185">Reference proteome</keyword>
<keyword evidence="2" id="KW-0645">Protease</keyword>
<reference evidence="7" key="1">
    <citation type="submission" date="2017-04" db="EMBL/GenBank/DDBJ databases">
        <authorList>
            <person name="Varghese N."/>
            <person name="Submissions S."/>
        </authorList>
    </citation>
    <scope>NUCLEOTIDE SEQUENCE [LARGE SCALE GENOMIC DNA]</scope>
    <source>
        <strain evidence="7">VDS</strain>
    </source>
</reference>